<protein>
    <submittedName>
        <fullName evidence="2">Uncharacterized protein</fullName>
    </submittedName>
</protein>
<keyword evidence="3" id="KW-1185">Reference proteome</keyword>
<evidence type="ECO:0000313" key="3">
    <source>
        <dbReference type="Proteomes" id="UP001549321"/>
    </source>
</evidence>
<evidence type="ECO:0000313" key="2">
    <source>
        <dbReference type="EMBL" id="MET4633938.1"/>
    </source>
</evidence>
<organism evidence="2 3">
    <name type="scientific">Kaistia defluvii</name>
    <dbReference type="NCBI Taxonomy" id="410841"/>
    <lineage>
        <taxon>Bacteria</taxon>
        <taxon>Pseudomonadati</taxon>
        <taxon>Pseudomonadota</taxon>
        <taxon>Alphaproteobacteria</taxon>
        <taxon>Hyphomicrobiales</taxon>
        <taxon>Kaistiaceae</taxon>
        <taxon>Kaistia</taxon>
    </lineage>
</organism>
<dbReference type="Proteomes" id="UP001549321">
    <property type="component" value="Unassembled WGS sequence"/>
</dbReference>
<name>A0ABV2QYJ5_9HYPH</name>
<reference evidence="2 3" key="1">
    <citation type="submission" date="2024-06" db="EMBL/GenBank/DDBJ databases">
        <title>Sorghum-associated microbial communities from plants grown in Nebraska, USA.</title>
        <authorList>
            <person name="Schachtman D."/>
        </authorList>
    </citation>
    <scope>NUCLEOTIDE SEQUENCE [LARGE SCALE GENOMIC DNA]</scope>
    <source>
        <strain evidence="2 3">3207</strain>
    </source>
</reference>
<dbReference type="EMBL" id="JBEPSM010000001">
    <property type="protein sequence ID" value="MET4633938.1"/>
    <property type="molecule type" value="Genomic_DNA"/>
</dbReference>
<proteinExistence type="predicted"/>
<feature type="region of interest" description="Disordered" evidence="1">
    <location>
        <begin position="33"/>
        <end position="54"/>
    </location>
</feature>
<evidence type="ECO:0000256" key="1">
    <source>
        <dbReference type="SAM" id="MobiDB-lite"/>
    </source>
</evidence>
<gene>
    <name evidence="2" type="ORF">ABIE08_001851</name>
</gene>
<dbReference type="RefSeq" id="WP_354550474.1">
    <property type="nucleotide sequence ID" value="NZ_JBEPSM010000001.1"/>
</dbReference>
<comment type="caution">
    <text evidence="2">The sequence shown here is derived from an EMBL/GenBank/DDBJ whole genome shotgun (WGS) entry which is preliminary data.</text>
</comment>
<accession>A0ABV2QYJ5</accession>
<sequence length="54" mass="5884">MTAANILALGAIISAFLVFMTSVAWAERQTRHLSVNPKPTGQRPPIQAARPLRN</sequence>